<dbReference type="EMBL" id="UINC01187888">
    <property type="protein sequence ID" value="SVE00843.1"/>
    <property type="molecule type" value="Genomic_DNA"/>
</dbReference>
<evidence type="ECO:0000313" key="1">
    <source>
        <dbReference type="EMBL" id="SVE00843.1"/>
    </source>
</evidence>
<sequence>MNDDPLTAERKALSINLDSSKYGTFAEIGAGQEVARPFFQAGAAAGTVAKSISAYDMKFSDAIYGKAGRYVSKGRLMQMLEHEYTLLDKRLSESRGDEATFFVFANTVSALNYLADNECHGWMAV</sequence>
<organism evidence="1">
    <name type="scientific">marine metagenome</name>
    <dbReference type="NCBI Taxonomy" id="408172"/>
    <lineage>
        <taxon>unclassified sequences</taxon>
        <taxon>metagenomes</taxon>
        <taxon>ecological metagenomes</taxon>
    </lineage>
</organism>
<accession>A0A382ZZM6</accession>
<proteinExistence type="predicted"/>
<reference evidence="1" key="1">
    <citation type="submission" date="2018-05" db="EMBL/GenBank/DDBJ databases">
        <authorList>
            <person name="Lanie J.A."/>
            <person name="Ng W.-L."/>
            <person name="Kazmierczak K.M."/>
            <person name="Andrzejewski T.M."/>
            <person name="Davidsen T.M."/>
            <person name="Wayne K.J."/>
            <person name="Tettelin H."/>
            <person name="Glass J.I."/>
            <person name="Rusch D."/>
            <person name="Podicherti R."/>
            <person name="Tsui H.-C.T."/>
            <person name="Winkler M.E."/>
        </authorList>
    </citation>
    <scope>NUCLEOTIDE SEQUENCE</scope>
</reference>
<name>A0A382ZZM6_9ZZZZ</name>
<dbReference type="AlphaFoldDB" id="A0A382ZZM6"/>
<feature type="non-terminal residue" evidence="1">
    <location>
        <position position="125"/>
    </location>
</feature>
<gene>
    <name evidence="1" type="ORF">METZ01_LOCUS453697</name>
</gene>
<evidence type="ECO:0008006" key="2">
    <source>
        <dbReference type="Google" id="ProtNLM"/>
    </source>
</evidence>
<protein>
    <recommendedName>
        <fullName evidence="2">Nicotinate-nucleotide adenylyltransferase</fullName>
    </recommendedName>
</protein>